<accession>A0A5S9P8X9</accession>
<comment type="pathway">
    <text evidence="3 10">Carbohydrate metabolism; galactose metabolism.</text>
</comment>
<evidence type="ECO:0000256" key="9">
    <source>
        <dbReference type="ARBA" id="ARBA00023277"/>
    </source>
</evidence>
<dbReference type="AlphaFoldDB" id="A0A5S9P8X9"/>
<dbReference type="GO" id="GO:0003978">
    <property type="term" value="F:UDP-glucose 4-epimerase activity"/>
    <property type="evidence" value="ECO:0007669"/>
    <property type="project" value="UniProtKB-UniRule"/>
</dbReference>
<dbReference type="Gene3D" id="3.90.25.10">
    <property type="entry name" value="UDP-galactose 4-epimerase, domain 1"/>
    <property type="match status" value="1"/>
</dbReference>
<evidence type="ECO:0000256" key="2">
    <source>
        <dbReference type="ARBA" id="ARBA00001911"/>
    </source>
</evidence>
<evidence type="ECO:0000313" key="12">
    <source>
        <dbReference type="EMBL" id="CAA0100031.1"/>
    </source>
</evidence>
<evidence type="ECO:0000256" key="4">
    <source>
        <dbReference type="ARBA" id="ARBA00007637"/>
    </source>
</evidence>
<comment type="catalytic activity">
    <reaction evidence="1 10">
        <text>UDP-alpha-D-glucose = UDP-alpha-D-galactose</text>
        <dbReference type="Rhea" id="RHEA:22168"/>
        <dbReference type="ChEBI" id="CHEBI:58885"/>
        <dbReference type="ChEBI" id="CHEBI:66914"/>
        <dbReference type="EC" id="5.1.3.2"/>
    </reaction>
</comment>
<keyword evidence="13" id="KW-1185">Reference proteome</keyword>
<evidence type="ECO:0000313" key="13">
    <source>
        <dbReference type="Proteomes" id="UP000433050"/>
    </source>
</evidence>
<dbReference type="Pfam" id="PF01370">
    <property type="entry name" value="Epimerase"/>
    <property type="match status" value="1"/>
</dbReference>
<sequence length="328" mass="35171">MNAPRILVTGGAGYIGSHTCKALAASGFQPVTYDNLFLGHRDAVRWGPFVHGDILDTQTLAEALRFHGISAVIHFAALAYVGESVGAPSRYYRTNVVGTLSLLEACRTAGVRHVVFSSSCATYGIPDCLPIRESTQQLPINPYGRTKLIVEDMLADEANAYGLQFVSLRYFNAAGADLQLELGERHEPETHIVPLAILAAMHRTGALPVYGDDYPTPDGTCVRDFVHVSDLADAHVRALDYLLSGGGNLAVNLGSGTGTSILDLLGAVERRMNCSVPIRVVPRRIGDPPALYADGTLARERLGFVPKFSDIDTIVTTAVRFHAQGAAL</sequence>
<dbReference type="InterPro" id="IPR036291">
    <property type="entry name" value="NAD(P)-bd_dom_sf"/>
</dbReference>
<evidence type="ECO:0000256" key="10">
    <source>
        <dbReference type="RuleBase" id="RU366046"/>
    </source>
</evidence>
<dbReference type="PANTHER" id="PTHR43725">
    <property type="entry name" value="UDP-GLUCOSE 4-EPIMERASE"/>
    <property type="match status" value="1"/>
</dbReference>
<dbReference type="Proteomes" id="UP000433050">
    <property type="component" value="Unassembled WGS sequence"/>
</dbReference>
<evidence type="ECO:0000256" key="1">
    <source>
        <dbReference type="ARBA" id="ARBA00000083"/>
    </source>
</evidence>
<dbReference type="GO" id="GO:0033499">
    <property type="term" value="P:galactose catabolic process via UDP-galactose, Leloir pathway"/>
    <property type="evidence" value="ECO:0007669"/>
    <property type="project" value="TreeGrafter"/>
</dbReference>
<dbReference type="InterPro" id="IPR005886">
    <property type="entry name" value="UDP_G4E"/>
</dbReference>
<proteinExistence type="inferred from homology"/>
<dbReference type="NCBIfam" id="TIGR01179">
    <property type="entry name" value="galE"/>
    <property type="match status" value="1"/>
</dbReference>
<comment type="similarity">
    <text evidence="4 10">Belongs to the NAD(P)-dependent epimerase/dehydratase family.</text>
</comment>
<dbReference type="EC" id="5.1.3.2" evidence="5 10"/>
<dbReference type="Gene3D" id="3.40.50.720">
    <property type="entry name" value="NAD(P)-binding Rossmann-like Domain"/>
    <property type="match status" value="1"/>
</dbReference>
<evidence type="ECO:0000256" key="5">
    <source>
        <dbReference type="ARBA" id="ARBA00013189"/>
    </source>
</evidence>
<dbReference type="PANTHER" id="PTHR43725:SF53">
    <property type="entry name" value="UDP-ARABINOSE 4-EPIMERASE 1"/>
    <property type="match status" value="1"/>
</dbReference>
<evidence type="ECO:0000256" key="7">
    <source>
        <dbReference type="ARBA" id="ARBA00023027"/>
    </source>
</evidence>
<name>A0A5S9P8X9_9HYPH</name>
<dbReference type="EMBL" id="CACSAS010000001">
    <property type="protein sequence ID" value="CAA0100031.1"/>
    <property type="molecule type" value="Genomic_DNA"/>
</dbReference>
<reference evidence="12 13" key="1">
    <citation type="submission" date="2019-12" db="EMBL/GenBank/DDBJ databases">
        <authorList>
            <person name="Reyes-Prieto M."/>
        </authorList>
    </citation>
    <scope>NUCLEOTIDE SEQUENCE [LARGE SCALE GENOMIC DNA]</scope>
    <source>
        <strain evidence="12">HF14-78462</strain>
    </source>
</reference>
<evidence type="ECO:0000256" key="3">
    <source>
        <dbReference type="ARBA" id="ARBA00004947"/>
    </source>
</evidence>
<dbReference type="CDD" id="cd05247">
    <property type="entry name" value="UDP_G4E_1_SDR_e"/>
    <property type="match status" value="1"/>
</dbReference>
<comment type="cofactor">
    <cofactor evidence="2 10">
        <name>NAD(+)</name>
        <dbReference type="ChEBI" id="CHEBI:57540"/>
    </cofactor>
</comment>
<keyword evidence="7 10" id="KW-0520">NAD</keyword>
<keyword evidence="8 10" id="KW-0413">Isomerase</keyword>
<dbReference type="RefSeq" id="WP_159599202.1">
    <property type="nucleotide sequence ID" value="NZ_CACSAS010000001.1"/>
</dbReference>
<keyword evidence="9 10" id="KW-0119">Carbohydrate metabolism</keyword>
<evidence type="ECO:0000256" key="6">
    <source>
        <dbReference type="ARBA" id="ARBA00018569"/>
    </source>
</evidence>
<evidence type="ECO:0000259" key="11">
    <source>
        <dbReference type="Pfam" id="PF01370"/>
    </source>
</evidence>
<comment type="subunit">
    <text evidence="10">Homodimer.</text>
</comment>
<protein>
    <recommendedName>
        <fullName evidence="6 10">UDP-glucose 4-epimerase</fullName>
        <ecNumber evidence="5 10">5.1.3.2</ecNumber>
    </recommendedName>
</protein>
<dbReference type="SUPFAM" id="SSF51735">
    <property type="entry name" value="NAD(P)-binding Rossmann-fold domains"/>
    <property type="match status" value="1"/>
</dbReference>
<dbReference type="UniPathway" id="UPA00214"/>
<evidence type="ECO:0000256" key="8">
    <source>
        <dbReference type="ARBA" id="ARBA00023235"/>
    </source>
</evidence>
<organism evidence="12 13">
    <name type="scientific">Starkeya nomas</name>
    <dbReference type="NCBI Taxonomy" id="2666134"/>
    <lineage>
        <taxon>Bacteria</taxon>
        <taxon>Pseudomonadati</taxon>
        <taxon>Pseudomonadota</taxon>
        <taxon>Alphaproteobacteria</taxon>
        <taxon>Hyphomicrobiales</taxon>
        <taxon>Xanthobacteraceae</taxon>
        <taxon>Starkeya</taxon>
    </lineage>
</organism>
<feature type="domain" description="NAD-dependent epimerase/dehydratase" evidence="11">
    <location>
        <begin position="6"/>
        <end position="254"/>
    </location>
</feature>
<gene>
    <name evidence="12" type="primary">galE</name>
    <name evidence="12" type="ORF">STARVERO_02555</name>
</gene>
<dbReference type="InterPro" id="IPR001509">
    <property type="entry name" value="Epimerase_deHydtase"/>
</dbReference>